<proteinExistence type="predicted"/>
<dbReference type="EMBL" id="KV875600">
    <property type="protein sequence ID" value="RZR71884.1"/>
    <property type="molecule type" value="Genomic_DNA"/>
</dbReference>
<evidence type="ECO:0000313" key="2">
    <source>
        <dbReference type="EMBL" id="RZR71884.1"/>
    </source>
</evidence>
<feature type="compositionally biased region" description="Basic and acidic residues" evidence="1">
    <location>
        <begin position="181"/>
        <end position="195"/>
    </location>
</feature>
<feature type="region of interest" description="Disordered" evidence="1">
    <location>
        <begin position="181"/>
        <end position="217"/>
    </location>
</feature>
<name>A0A445MCD9_ENSVE</name>
<gene>
    <name evidence="2" type="ORF">BHM03_00008319</name>
</gene>
<evidence type="ECO:0000256" key="1">
    <source>
        <dbReference type="SAM" id="MobiDB-lite"/>
    </source>
</evidence>
<organism evidence="2">
    <name type="scientific">Ensete ventricosum</name>
    <name type="common">Abyssinian banana</name>
    <name type="synonym">Musa ensete</name>
    <dbReference type="NCBI Taxonomy" id="4639"/>
    <lineage>
        <taxon>Eukaryota</taxon>
        <taxon>Viridiplantae</taxon>
        <taxon>Streptophyta</taxon>
        <taxon>Embryophyta</taxon>
        <taxon>Tracheophyta</taxon>
        <taxon>Spermatophyta</taxon>
        <taxon>Magnoliopsida</taxon>
        <taxon>Liliopsida</taxon>
        <taxon>Zingiberales</taxon>
        <taxon>Musaceae</taxon>
        <taxon>Ensete</taxon>
    </lineage>
</organism>
<accession>A0A445MCD9</accession>
<dbReference type="AlphaFoldDB" id="A0A445MCD9"/>
<reference evidence="2" key="1">
    <citation type="journal article" date="2018" name="Data Brief">
        <title>Genome sequence data from 17 accessions of Ensete ventricosum, a staple food crop for millions in Ethiopia.</title>
        <authorList>
            <person name="Yemataw Z."/>
            <person name="Muzemil S."/>
            <person name="Ambachew D."/>
            <person name="Tripathi L."/>
            <person name="Tesfaye K."/>
            <person name="Chala A."/>
            <person name="Farbos A."/>
            <person name="O'Neill P."/>
            <person name="Moore K."/>
            <person name="Grant M."/>
            <person name="Studholme D.J."/>
        </authorList>
    </citation>
    <scope>NUCLEOTIDE SEQUENCE [LARGE SCALE GENOMIC DNA]</scope>
    <source>
        <tissue evidence="2">Leaf</tissue>
    </source>
</reference>
<sequence length="217" mass="25098">MMGWFVHMEPHGLMRKPLPMTVLRPFKKRRISLRDCSLLVSSMVWVRRTELSASTAKHCCVVRVRDDRIWLFSFLSWFTCAVRSSKCFCLRILDRLADSRFDIIRFRFFWSIITTCKSSSEPEVGSRLDPEEVPLGEAMEAFFGTRQDLGWRYAERSTLAKEDCTYMRDWATQALGSQNKLGEDVEPVEKDHGEGLNKMGSVSNGGVYHTPREKDLT</sequence>
<protein>
    <submittedName>
        <fullName evidence="2">Uncharacterized protein</fullName>
    </submittedName>
</protein>
<dbReference type="Proteomes" id="UP000290560">
    <property type="component" value="Unassembled WGS sequence"/>
</dbReference>